<sequence>MRERGQWEGGGNKGKKFPLKLLKAKEENKRLQLSNVNKPEVITGGKATGRTAPETIPRAPALLKALGKAQREHLFKPTLDSCQISGKDMPRCSAQLRFTDHEVFADGGVIISVGIWRVNS</sequence>
<reference evidence="1 2" key="1">
    <citation type="submission" date="2016-02" db="EMBL/GenBank/DDBJ databases">
        <title>Band-tailed pigeon sequencing and assembly.</title>
        <authorList>
            <person name="Soares A.E."/>
            <person name="Novak B.J."/>
            <person name="Rice E.S."/>
            <person name="O'Connell B."/>
            <person name="Chang D."/>
            <person name="Weber S."/>
            <person name="Shapiro B."/>
        </authorList>
    </citation>
    <scope>NUCLEOTIDE SEQUENCE [LARGE SCALE GENOMIC DNA]</scope>
    <source>
        <strain evidence="1">BTP2013</strain>
        <tissue evidence="1">Blood</tissue>
    </source>
</reference>
<dbReference type="EMBL" id="LSYS01003973">
    <property type="protein sequence ID" value="OPJ81400.1"/>
    <property type="molecule type" value="Genomic_DNA"/>
</dbReference>
<dbReference type="Proteomes" id="UP000190648">
    <property type="component" value="Unassembled WGS sequence"/>
</dbReference>
<accession>A0A1V4KA83</accession>
<comment type="caution">
    <text evidence="1">The sequence shown here is derived from an EMBL/GenBank/DDBJ whole genome shotgun (WGS) entry which is preliminary data.</text>
</comment>
<protein>
    <submittedName>
        <fullName evidence="1">Uncharacterized protein</fullName>
    </submittedName>
</protein>
<name>A0A1V4KA83_PATFA</name>
<keyword evidence="2" id="KW-1185">Reference proteome</keyword>
<organism evidence="1 2">
    <name type="scientific">Patagioenas fasciata monilis</name>
    <dbReference type="NCBI Taxonomy" id="372326"/>
    <lineage>
        <taxon>Eukaryota</taxon>
        <taxon>Metazoa</taxon>
        <taxon>Chordata</taxon>
        <taxon>Craniata</taxon>
        <taxon>Vertebrata</taxon>
        <taxon>Euteleostomi</taxon>
        <taxon>Archelosauria</taxon>
        <taxon>Archosauria</taxon>
        <taxon>Dinosauria</taxon>
        <taxon>Saurischia</taxon>
        <taxon>Theropoda</taxon>
        <taxon>Coelurosauria</taxon>
        <taxon>Aves</taxon>
        <taxon>Neognathae</taxon>
        <taxon>Neoaves</taxon>
        <taxon>Columbimorphae</taxon>
        <taxon>Columbiformes</taxon>
        <taxon>Columbidae</taxon>
        <taxon>Patagioenas</taxon>
    </lineage>
</organism>
<evidence type="ECO:0000313" key="2">
    <source>
        <dbReference type="Proteomes" id="UP000190648"/>
    </source>
</evidence>
<proteinExistence type="predicted"/>
<evidence type="ECO:0000313" key="1">
    <source>
        <dbReference type="EMBL" id="OPJ81400.1"/>
    </source>
</evidence>
<gene>
    <name evidence="1" type="ORF">AV530_009861</name>
</gene>
<dbReference type="AlphaFoldDB" id="A0A1V4KA83"/>